<feature type="transmembrane region" description="Helical" evidence="1">
    <location>
        <begin position="88"/>
        <end position="108"/>
    </location>
</feature>
<evidence type="ECO:0000313" key="2">
    <source>
        <dbReference type="EMBL" id="KAL0353678.1"/>
    </source>
</evidence>
<name>A0AAW2PFC5_9LAMI</name>
<evidence type="ECO:0000256" key="1">
    <source>
        <dbReference type="SAM" id="Phobius"/>
    </source>
</evidence>
<keyword evidence="1" id="KW-0812">Transmembrane</keyword>
<dbReference type="InterPro" id="IPR021924">
    <property type="entry name" value="DUF3537"/>
</dbReference>
<dbReference type="AlphaFoldDB" id="A0AAW2PFC5"/>
<comment type="caution">
    <text evidence="2">The sequence shown here is derived from an EMBL/GenBank/DDBJ whole genome shotgun (WGS) entry which is preliminary data.</text>
</comment>
<keyword evidence="1" id="KW-1133">Transmembrane helix</keyword>
<reference evidence="2" key="2">
    <citation type="journal article" date="2024" name="Plant">
        <title>Genomic evolution and insights into agronomic trait innovations of Sesamum species.</title>
        <authorList>
            <person name="Miao H."/>
            <person name="Wang L."/>
            <person name="Qu L."/>
            <person name="Liu H."/>
            <person name="Sun Y."/>
            <person name="Le M."/>
            <person name="Wang Q."/>
            <person name="Wei S."/>
            <person name="Zheng Y."/>
            <person name="Lin W."/>
            <person name="Duan Y."/>
            <person name="Cao H."/>
            <person name="Xiong S."/>
            <person name="Wang X."/>
            <person name="Wei L."/>
            <person name="Li C."/>
            <person name="Ma Q."/>
            <person name="Ju M."/>
            <person name="Zhao R."/>
            <person name="Li G."/>
            <person name="Mu C."/>
            <person name="Tian Q."/>
            <person name="Mei H."/>
            <person name="Zhang T."/>
            <person name="Gao T."/>
            <person name="Zhang H."/>
        </authorList>
    </citation>
    <scope>NUCLEOTIDE SEQUENCE</scope>
    <source>
        <strain evidence="2">G01</strain>
    </source>
</reference>
<feature type="transmembrane region" description="Helical" evidence="1">
    <location>
        <begin position="246"/>
        <end position="267"/>
    </location>
</feature>
<reference evidence="2" key="1">
    <citation type="submission" date="2020-06" db="EMBL/GenBank/DDBJ databases">
        <authorList>
            <person name="Li T."/>
            <person name="Hu X."/>
            <person name="Zhang T."/>
            <person name="Song X."/>
            <person name="Zhang H."/>
            <person name="Dai N."/>
            <person name="Sheng W."/>
            <person name="Hou X."/>
            <person name="Wei L."/>
        </authorList>
    </citation>
    <scope>NUCLEOTIDE SEQUENCE</scope>
    <source>
        <strain evidence="2">G01</strain>
        <tissue evidence="2">Leaf</tissue>
    </source>
</reference>
<organism evidence="2">
    <name type="scientific">Sesamum angustifolium</name>
    <dbReference type="NCBI Taxonomy" id="2727405"/>
    <lineage>
        <taxon>Eukaryota</taxon>
        <taxon>Viridiplantae</taxon>
        <taxon>Streptophyta</taxon>
        <taxon>Embryophyta</taxon>
        <taxon>Tracheophyta</taxon>
        <taxon>Spermatophyta</taxon>
        <taxon>Magnoliopsida</taxon>
        <taxon>eudicotyledons</taxon>
        <taxon>Gunneridae</taxon>
        <taxon>Pentapetalae</taxon>
        <taxon>asterids</taxon>
        <taxon>lamiids</taxon>
        <taxon>Lamiales</taxon>
        <taxon>Pedaliaceae</taxon>
        <taxon>Sesamum</taxon>
    </lineage>
</organism>
<dbReference type="PANTHER" id="PTHR31963">
    <property type="entry name" value="RAS GUANINE NUCLEOTIDE EXCHANGE FACTOR K"/>
    <property type="match status" value="1"/>
</dbReference>
<sequence length="323" mass="37188">MEDERRALLLNHLTKSRAFARCVTHPRDELQSFRTWLKWLCVDQSNPWTACLSWFVFFAFAIVVPAVSHFVLSCSDCDSRHSRPYDSVAQLSLSGVATLSFVCLSTFVRKYGLRRFLFFDKLRDESETVRKGYTQQFHRSLKILFSFVLPCFVAESVYKIWWFGSGGTRIPFLGHEIILRMQDFAQVFQVDSDVESVLREHLRIRRHLSIISHRFRAFILWALIFITASQFASLLMTTRPNADVNIFHAGELAVCSVSLLSGLLSLLRSAARITHKAQAVTSLAAKWHVCATIDSFNTTQKPRLQCSQVAREQVFTEELRRII</sequence>
<gene>
    <name evidence="2" type="ORF">Sangu_0949100</name>
</gene>
<dbReference type="Pfam" id="PF12056">
    <property type="entry name" value="DUF3537"/>
    <property type="match status" value="2"/>
</dbReference>
<proteinExistence type="predicted"/>
<accession>A0AAW2PFC5</accession>
<keyword evidence="1" id="KW-0472">Membrane</keyword>
<protein>
    <recommendedName>
        <fullName evidence="3">Extracellular ligand-gated ion channel</fullName>
    </recommendedName>
</protein>
<dbReference type="EMBL" id="JACGWK010000005">
    <property type="protein sequence ID" value="KAL0353678.1"/>
    <property type="molecule type" value="Genomic_DNA"/>
</dbReference>
<evidence type="ECO:0008006" key="3">
    <source>
        <dbReference type="Google" id="ProtNLM"/>
    </source>
</evidence>
<feature type="transmembrane region" description="Helical" evidence="1">
    <location>
        <begin position="48"/>
        <end position="68"/>
    </location>
</feature>
<dbReference type="PANTHER" id="PTHR31963:SF16">
    <property type="entry name" value="OS06G0635200 PROTEIN"/>
    <property type="match status" value="1"/>
</dbReference>
<feature type="transmembrane region" description="Helical" evidence="1">
    <location>
        <begin position="215"/>
        <end position="234"/>
    </location>
</feature>